<dbReference type="InterPro" id="IPR051010">
    <property type="entry name" value="BCAA_transport"/>
</dbReference>
<evidence type="ECO:0000256" key="1">
    <source>
        <dbReference type="ARBA" id="ARBA00010062"/>
    </source>
</evidence>
<dbReference type="Gene3D" id="3.40.50.2300">
    <property type="match status" value="2"/>
</dbReference>
<keyword evidence="4" id="KW-0029">Amino-acid transport</keyword>
<dbReference type="PROSITE" id="PS51257">
    <property type="entry name" value="PROKAR_LIPOPROTEIN"/>
    <property type="match status" value="1"/>
</dbReference>
<keyword evidence="2" id="KW-0813">Transport</keyword>
<evidence type="ECO:0000256" key="5">
    <source>
        <dbReference type="SAM" id="SignalP"/>
    </source>
</evidence>
<dbReference type="PRINTS" id="PR00337">
    <property type="entry name" value="LEUILEVALBP"/>
</dbReference>
<dbReference type="PATRIC" id="fig|1449336.4.peg.351"/>
<feature type="domain" description="Leucine-binding protein" evidence="6">
    <location>
        <begin position="34"/>
        <end position="367"/>
    </location>
</feature>
<dbReference type="EMBL" id="JQBS01000007">
    <property type="protein sequence ID" value="KRN57362.1"/>
    <property type="molecule type" value="Genomic_DNA"/>
</dbReference>
<keyword evidence="3 5" id="KW-0732">Signal</keyword>
<keyword evidence="8" id="KW-1185">Reference proteome</keyword>
<organism evidence="7 8">
    <name type="scientific">Carnobacterium divergens DSM 20623</name>
    <dbReference type="NCBI Taxonomy" id="1449336"/>
    <lineage>
        <taxon>Bacteria</taxon>
        <taxon>Bacillati</taxon>
        <taxon>Bacillota</taxon>
        <taxon>Bacilli</taxon>
        <taxon>Lactobacillales</taxon>
        <taxon>Carnobacteriaceae</taxon>
        <taxon>Carnobacterium</taxon>
    </lineage>
</organism>
<protein>
    <submittedName>
        <fullName evidence="7">Leucine-, isoleucine-, valine-, threonine-, and alanine-binding protein</fullName>
    </submittedName>
</protein>
<dbReference type="PANTHER" id="PTHR30483">
    <property type="entry name" value="LEUCINE-SPECIFIC-BINDING PROTEIN"/>
    <property type="match status" value="1"/>
</dbReference>
<sequence length="385" mass="41268">MGGKDMKRFVASLAVLALFATGCGAGGTAKDSDTIKIGANFELSGEVSAYGTAEYQGAKLAVDEINKAGGVLGKKLELVKLDNKSEPTESASVATKLATKEKVVAIVGPATSGNVKAATPSVTKAKVPLVTPSGTDDSVTVEKGRLQEYIYRVCFQDSFQGVTLANYANKDLGAKKAVIIGDSSSDYAKGLTKSFEKSFKGEIVAKESFTTGDKDFKAILTKIKDKDFDVLYMPSYYEEAGLIIKQARELGIQQPILGADGFGNEKLVDLALPENLNNIYYTAHYSDQSTDKKVQDFVAAFKKENKKTPDAFSALSYDSVYMIAKAIENGKEATPEKVNDALGKIKDFEGITGKITMDKEHNPVKSTLVIKLENGKEVSNTVVNP</sequence>
<evidence type="ECO:0000313" key="7">
    <source>
        <dbReference type="EMBL" id="KRN57362.1"/>
    </source>
</evidence>
<evidence type="ECO:0000256" key="3">
    <source>
        <dbReference type="ARBA" id="ARBA00022729"/>
    </source>
</evidence>
<reference evidence="7 8" key="1">
    <citation type="journal article" date="2015" name="Genome Announc.">
        <title>Expanding the biotechnology potential of lactobacilli through comparative genomics of 213 strains and associated genera.</title>
        <authorList>
            <person name="Sun Z."/>
            <person name="Harris H.M."/>
            <person name="McCann A."/>
            <person name="Guo C."/>
            <person name="Argimon S."/>
            <person name="Zhang W."/>
            <person name="Yang X."/>
            <person name="Jeffery I.B."/>
            <person name="Cooney J.C."/>
            <person name="Kagawa T.F."/>
            <person name="Liu W."/>
            <person name="Song Y."/>
            <person name="Salvetti E."/>
            <person name="Wrobel A."/>
            <person name="Rasinkangas P."/>
            <person name="Parkhill J."/>
            <person name="Rea M.C."/>
            <person name="O'Sullivan O."/>
            <person name="Ritari J."/>
            <person name="Douillard F.P."/>
            <person name="Paul Ross R."/>
            <person name="Yang R."/>
            <person name="Briner A.E."/>
            <person name="Felis G.E."/>
            <person name="de Vos W.M."/>
            <person name="Barrangou R."/>
            <person name="Klaenhammer T.R."/>
            <person name="Caufield P.W."/>
            <person name="Cui Y."/>
            <person name="Zhang H."/>
            <person name="O'Toole P.W."/>
        </authorList>
    </citation>
    <scope>NUCLEOTIDE SEQUENCE [LARGE SCALE GENOMIC DNA]</scope>
    <source>
        <strain evidence="7 8">DSM 20623</strain>
    </source>
</reference>
<dbReference type="eggNOG" id="COG0683">
    <property type="taxonomic scope" value="Bacteria"/>
</dbReference>
<dbReference type="InterPro" id="IPR028082">
    <property type="entry name" value="Peripla_BP_I"/>
</dbReference>
<dbReference type="GO" id="GO:0006865">
    <property type="term" value="P:amino acid transport"/>
    <property type="evidence" value="ECO:0007669"/>
    <property type="project" value="UniProtKB-KW"/>
</dbReference>
<dbReference type="InterPro" id="IPR000709">
    <property type="entry name" value="Leu_Ile_Val-bd"/>
</dbReference>
<comment type="similarity">
    <text evidence="1">Belongs to the leucine-binding protein family.</text>
</comment>
<comment type="caution">
    <text evidence="7">The sequence shown here is derived from an EMBL/GenBank/DDBJ whole genome shotgun (WGS) entry which is preliminary data.</text>
</comment>
<evidence type="ECO:0000259" key="6">
    <source>
        <dbReference type="Pfam" id="PF13458"/>
    </source>
</evidence>
<feature type="chain" id="PRO_5038639118" evidence="5">
    <location>
        <begin position="26"/>
        <end position="385"/>
    </location>
</feature>
<dbReference type="AlphaFoldDB" id="A0A0R2HX57"/>
<dbReference type="Proteomes" id="UP000051658">
    <property type="component" value="Unassembled WGS sequence"/>
</dbReference>
<feature type="signal peptide" evidence="5">
    <location>
        <begin position="1"/>
        <end position="25"/>
    </location>
</feature>
<gene>
    <name evidence="7" type="ORF">IV74_GL000344</name>
</gene>
<dbReference type="SUPFAM" id="SSF53822">
    <property type="entry name" value="Periplasmic binding protein-like I"/>
    <property type="match status" value="1"/>
</dbReference>
<dbReference type="Pfam" id="PF13458">
    <property type="entry name" value="Peripla_BP_6"/>
    <property type="match status" value="1"/>
</dbReference>
<evidence type="ECO:0000256" key="4">
    <source>
        <dbReference type="ARBA" id="ARBA00022970"/>
    </source>
</evidence>
<accession>A0A0R2HX57</accession>
<dbReference type="PANTHER" id="PTHR30483:SF6">
    <property type="entry name" value="PERIPLASMIC BINDING PROTEIN OF ABC TRANSPORTER FOR NATURAL AMINO ACIDS"/>
    <property type="match status" value="1"/>
</dbReference>
<evidence type="ECO:0000256" key="2">
    <source>
        <dbReference type="ARBA" id="ARBA00022448"/>
    </source>
</evidence>
<dbReference type="InterPro" id="IPR028081">
    <property type="entry name" value="Leu-bd"/>
</dbReference>
<evidence type="ECO:0000313" key="8">
    <source>
        <dbReference type="Proteomes" id="UP000051658"/>
    </source>
</evidence>
<dbReference type="CDD" id="cd06347">
    <property type="entry name" value="PBP1_ABC_LivK_ligand_binding-like"/>
    <property type="match status" value="1"/>
</dbReference>
<proteinExistence type="inferred from homology"/>
<name>A0A0R2HX57_CARDV</name>